<feature type="domain" description="YdbS-like PH" evidence="3">
    <location>
        <begin position="87"/>
        <end position="165"/>
    </location>
</feature>
<dbReference type="RefSeq" id="WP_425307252.1">
    <property type="nucleotide sequence ID" value="NZ_CP154795.1"/>
</dbReference>
<name>A0ABZ3FIH3_9ACTN</name>
<evidence type="ECO:0000256" key="1">
    <source>
        <dbReference type="SAM" id="MobiDB-lite"/>
    </source>
</evidence>
<dbReference type="PANTHER" id="PTHR34473">
    <property type="entry name" value="UPF0699 TRANSMEMBRANE PROTEIN YDBS"/>
    <property type="match status" value="1"/>
</dbReference>
<dbReference type="Proteomes" id="UP001442841">
    <property type="component" value="Chromosome"/>
</dbReference>
<feature type="transmembrane region" description="Helical" evidence="2">
    <location>
        <begin position="206"/>
        <end position="227"/>
    </location>
</feature>
<evidence type="ECO:0000313" key="5">
    <source>
        <dbReference type="Proteomes" id="UP001442841"/>
    </source>
</evidence>
<reference evidence="4 5" key="1">
    <citation type="submission" date="2024-04" db="EMBL/GenBank/DDBJ databases">
        <title>Isolation of an actinomycete strain from pig manure.</title>
        <authorList>
            <person name="Gong T."/>
            <person name="Yu Z."/>
            <person name="An M."/>
            <person name="Wei C."/>
            <person name="Yang W."/>
            <person name="Liu L."/>
        </authorList>
    </citation>
    <scope>NUCLEOTIDE SEQUENCE [LARGE SCALE GENOMIC DNA]</scope>
    <source>
        <strain evidence="4 5">ZF39</strain>
    </source>
</reference>
<feature type="domain" description="YdbS-like PH" evidence="3">
    <location>
        <begin position="294"/>
        <end position="341"/>
    </location>
</feature>
<feature type="transmembrane region" description="Helical" evidence="2">
    <location>
        <begin position="65"/>
        <end position="90"/>
    </location>
</feature>
<feature type="transmembrane region" description="Helical" evidence="2">
    <location>
        <begin position="233"/>
        <end position="254"/>
    </location>
</feature>
<feature type="region of interest" description="Disordered" evidence="1">
    <location>
        <begin position="269"/>
        <end position="292"/>
    </location>
</feature>
<evidence type="ECO:0000256" key="2">
    <source>
        <dbReference type="SAM" id="Phobius"/>
    </source>
</evidence>
<keyword evidence="2" id="KW-0472">Membrane</keyword>
<accession>A0ABZ3FIH3</accession>
<evidence type="ECO:0000259" key="3">
    <source>
        <dbReference type="Pfam" id="PF03703"/>
    </source>
</evidence>
<feature type="domain" description="YdbS-like PH" evidence="3">
    <location>
        <begin position="403"/>
        <end position="472"/>
    </location>
</feature>
<dbReference type="PIRSF" id="PIRSF026631">
    <property type="entry name" value="UCP026631"/>
    <property type="match status" value="1"/>
</dbReference>
<feature type="region of interest" description="Disordered" evidence="1">
    <location>
        <begin position="1"/>
        <end position="29"/>
    </location>
</feature>
<keyword evidence="2" id="KW-0812">Transmembrane</keyword>
<dbReference type="InterPro" id="IPR014529">
    <property type="entry name" value="UCP026631"/>
</dbReference>
<dbReference type="EMBL" id="CP154795">
    <property type="protein sequence ID" value="XAN05819.1"/>
    <property type="molecule type" value="Genomic_DNA"/>
</dbReference>
<proteinExistence type="predicted"/>
<dbReference type="PANTHER" id="PTHR34473:SF2">
    <property type="entry name" value="UPF0699 TRANSMEMBRANE PROTEIN YDBT"/>
    <property type="match status" value="1"/>
</dbReference>
<organism evidence="4 5">
    <name type="scientific">Ammonicoccus fulvus</name>
    <dbReference type="NCBI Taxonomy" id="3138240"/>
    <lineage>
        <taxon>Bacteria</taxon>
        <taxon>Bacillati</taxon>
        <taxon>Actinomycetota</taxon>
        <taxon>Actinomycetes</taxon>
        <taxon>Propionibacteriales</taxon>
        <taxon>Propionibacteriaceae</taxon>
        <taxon>Ammonicoccus</taxon>
    </lineage>
</organism>
<dbReference type="InterPro" id="IPR005182">
    <property type="entry name" value="YdbS-like_PH"/>
</dbReference>
<dbReference type="Pfam" id="PF03703">
    <property type="entry name" value="bPH_2"/>
    <property type="match status" value="3"/>
</dbReference>
<keyword evidence="5" id="KW-1185">Reference proteome</keyword>
<keyword evidence="2" id="KW-1133">Transmembrane helix</keyword>
<evidence type="ECO:0000313" key="4">
    <source>
        <dbReference type="EMBL" id="XAN05819.1"/>
    </source>
</evidence>
<protein>
    <submittedName>
        <fullName evidence="4">PH domain-containing protein</fullName>
    </submittedName>
</protein>
<sequence>MPPSEPADPDRAADSAEISPTPKATERPHPLTPLVRGWVLLFAGVIAFGQDWLPGRRPPGEGPPWWWVLVAIGGVALLVGLASILTWYFTRFVIDDEELRIETGFLNRSSKRIGFSRIQSVDVIQPFAARLFGLSELRIEAGGGDSGVTLRYLKRDKSYRLRDYLLSRAHGHHTTVAESDARPRASILEDLSSADRVLVRIQPPQLIIGLLTSLEFLISVLVLLAFMVTAWRFGWGLAGLGAIVPFAMGVFGLVSRRVLTQFNYTLAETGGVRPPSGPQPTQAPGSASPHRATGLRITRGLTNLTSQSVPLDRVQGVRIRQSWLWRRLKLHRVDISVLGYGEGDNNERHGSTMLFPVATTEQVRIAMAYLLPDAQDESVVLQPVSPRAVWLRPLTFRTLRWGANDRVAISEGGLLVFVRDTVPHAKTQSVRVTQGPLQRRLGMASVHIDTTPGPVALSIPHLPSEAAREVLNLQLPLAADARRRGLTGAR</sequence>
<gene>
    <name evidence="4" type="ORF">AADG42_00350</name>
</gene>